<organism evidence="1 2">
    <name type="scientific">Bacillus amyloliquefaciens (strain Y2)</name>
    <name type="common">Bacillus amyloliquefaciens subsp. plantarum (strain B9601-Y2)</name>
    <dbReference type="NCBI Taxonomy" id="1155777"/>
    <lineage>
        <taxon>Bacteria</taxon>
        <taxon>Bacillati</taxon>
        <taxon>Bacillota</taxon>
        <taxon>Bacilli</taxon>
        <taxon>Bacillales</taxon>
        <taxon>Bacillaceae</taxon>
        <taxon>Bacillus</taxon>
        <taxon>Bacillus amyloliquefaciens group</taxon>
    </lineage>
</organism>
<evidence type="ECO:0000313" key="1">
    <source>
        <dbReference type="EMBL" id="AFJ63792.1"/>
    </source>
</evidence>
<dbReference type="HOGENOM" id="CLU_3131867_0_0_9"/>
<dbReference type="AlphaFoldDB" id="I2CAW8"/>
<dbReference type="PATRIC" id="fig|1126211.3.peg.3748"/>
<reference evidence="1 2" key="1">
    <citation type="journal article" date="2012" name="J. Biotechnol.">
        <title>Genome sequence of the plant growth promoting strain Bacillus amyloliquefaciens subsp. plantarum B9601-Y2 and expression of mersacidin and other secondary metabolites.</title>
        <authorList>
            <person name="He P."/>
            <person name="Hao K."/>
            <person name="Blom J."/>
            <person name="Ruckert C."/>
            <person name="Vater J."/>
            <person name="Mao Z."/>
            <person name="Wu Y."/>
            <person name="Hou M."/>
            <person name="He P."/>
            <person name="He Y."/>
            <person name="Borriss R."/>
        </authorList>
    </citation>
    <scope>NUCLEOTIDE SEQUENCE [LARGE SCALE GENOMIC DNA]</scope>
    <source>
        <strain evidence="1">Y2</strain>
    </source>
</reference>
<name>I2CAW8_BACAY</name>
<accession>I2CAW8</accession>
<protein>
    <submittedName>
        <fullName evidence="1">Uncharacterized protein</fullName>
    </submittedName>
</protein>
<evidence type="ECO:0000313" key="2">
    <source>
        <dbReference type="Proteomes" id="UP000002878"/>
    </source>
</evidence>
<dbReference type="EMBL" id="CP003332">
    <property type="protein sequence ID" value="AFJ63792.1"/>
    <property type="molecule type" value="Genomic_DNA"/>
</dbReference>
<proteinExistence type="predicted"/>
<gene>
    <name evidence="1" type="ORF">MUS_3936</name>
</gene>
<dbReference type="Proteomes" id="UP000002878">
    <property type="component" value="Chromosome"/>
</dbReference>
<sequence>MRSAKNADTNGLEKMDYHYIFFFRNANSSIGPNEFLCGNVNAFIFLLKN</sequence>
<dbReference type="KEGG" id="bqy:MUS_3936"/>